<reference evidence="8 9" key="1">
    <citation type="submission" date="2024-07" db="EMBL/GenBank/DDBJ databases">
        <title>Draft Genome Sequence of Ferrimicrobium acidiphilum Strain YE2023, Isolated from a Pulp of Bioleach Reactor.</title>
        <authorList>
            <person name="Elkina Y.A."/>
            <person name="Bulaeva A.G."/>
            <person name="Beletsky A.V."/>
            <person name="Mardanov A.V."/>
        </authorList>
    </citation>
    <scope>NUCLEOTIDE SEQUENCE [LARGE SCALE GENOMIC DNA]</scope>
    <source>
        <strain evidence="8 9">YE2023</strain>
    </source>
</reference>
<feature type="compositionally biased region" description="Polar residues" evidence="5">
    <location>
        <begin position="410"/>
        <end position="421"/>
    </location>
</feature>
<keyword evidence="9" id="KW-1185">Reference proteome</keyword>
<feature type="transmembrane region" description="Helical" evidence="6">
    <location>
        <begin position="170"/>
        <end position="189"/>
    </location>
</feature>
<feature type="transmembrane region" description="Helical" evidence="6">
    <location>
        <begin position="261"/>
        <end position="280"/>
    </location>
</feature>
<dbReference type="PROSITE" id="PS50850">
    <property type="entry name" value="MFS"/>
    <property type="match status" value="1"/>
</dbReference>
<dbReference type="InterPro" id="IPR036259">
    <property type="entry name" value="MFS_trans_sf"/>
</dbReference>
<dbReference type="PANTHER" id="PTHR23531">
    <property type="entry name" value="QUINOLENE RESISTANCE PROTEIN NORA"/>
    <property type="match status" value="1"/>
</dbReference>
<evidence type="ECO:0000256" key="3">
    <source>
        <dbReference type="ARBA" id="ARBA00022989"/>
    </source>
</evidence>
<evidence type="ECO:0000256" key="5">
    <source>
        <dbReference type="SAM" id="MobiDB-lite"/>
    </source>
</evidence>
<evidence type="ECO:0000256" key="2">
    <source>
        <dbReference type="ARBA" id="ARBA00022692"/>
    </source>
</evidence>
<dbReference type="Pfam" id="PF07690">
    <property type="entry name" value="MFS_1"/>
    <property type="match status" value="1"/>
</dbReference>
<keyword evidence="2 6" id="KW-0812">Transmembrane</keyword>
<feature type="transmembrane region" description="Helical" evidence="6">
    <location>
        <begin position="381"/>
        <end position="403"/>
    </location>
</feature>
<dbReference type="SUPFAM" id="SSF103473">
    <property type="entry name" value="MFS general substrate transporter"/>
    <property type="match status" value="1"/>
</dbReference>
<feature type="transmembrane region" description="Helical" evidence="6">
    <location>
        <begin position="80"/>
        <end position="99"/>
    </location>
</feature>
<feature type="transmembrane region" description="Helical" evidence="6">
    <location>
        <begin position="316"/>
        <end position="339"/>
    </location>
</feature>
<keyword evidence="3 6" id="KW-1133">Transmembrane helix</keyword>
<feature type="domain" description="Major facilitator superfamily (MFS) profile" evidence="7">
    <location>
        <begin position="14"/>
        <end position="406"/>
    </location>
</feature>
<dbReference type="Proteomes" id="UP001560267">
    <property type="component" value="Unassembled WGS sequence"/>
</dbReference>
<dbReference type="RefSeq" id="WP_298386415.1">
    <property type="nucleotide sequence ID" value="NZ_JBFSHR010000004.1"/>
</dbReference>
<accession>A0ABV3Y105</accession>
<dbReference type="PANTHER" id="PTHR23531:SF1">
    <property type="entry name" value="QUINOLENE RESISTANCE PROTEIN NORA"/>
    <property type="match status" value="1"/>
</dbReference>
<evidence type="ECO:0000313" key="8">
    <source>
        <dbReference type="EMBL" id="MEX6428621.1"/>
    </source>
</evidence>
<sequence>MQQRSRLRSFPHSVFGLYTVAGFYRGAQNMALTTLALIIREDLGYGASTIGVVSALSGVVLVLVTLLISARLKPAQLERAVLISLIALAIGLLLIGLSHSIYLTAIATLLLGAAGGLGMPGLAGSIQLAASEGSANPQRVLAIYTLVLSVSLAIGPLLEAGLLDVTHQDVRWPFIAFTVLPILAIGIMMSRRREAIAIAAKAAASGDASTSQSTPSRRVRLLQTPDVVKALLAQLMYAVPFAALTVFGAEVARSTDRATAAQAQLAFTVFFVLSLSCRGLVAWRSPVQRKGLAYLVSGLFTIAGLALIVAGHSFALFLIGMIVLGIPHGAIFPLALSALSGSLPADQLPRANSLLMGSSNFIGIVAPPVLGIVAAATTYRLMMATVLAPVLVVFAVFLIFAAITRRHSGPTVSQTDPSSLERSARATSKGLDSGETDPLA</sequence>
<feature type="region of interest" description="Disordered" evidence="5">
    <location>
        <begin position="408"/>
        <end position="440"/>
    </location>
</feature>
<feature type="transmembrane region" description="Helical" evidence="6">
    <location>
        <begin position="227"/>
        <end position="249"/>
    </location>
</feature>
<comment type="caution">
    <text evidence="8">The sequence shown here is derived from an EMBL/GenBank/DDBJ whole genome shotgun (WGS) entry which is preliminary data.</text>
</comment>
<feature type="transmembrane region" description="Helical" evidence="6">
    <location>
        <begin position="351"/>
        <end position="375"/>
    </location>
</feature>
<evidence type="ECO:0000259" key="7">
    <source>
        <dbReference type="PROSITE" id="PS50850"/>
    </source>
</evidence>
<protein>
    <submittedName>
        <fullName evidence="8">Sugar MFS transporter</fullName>
    </submittedName>
</protein>
<gene>
    <name evidence="8" type="ORF">AB6A68_02050</name>
</gene>
<dbReference type="InterPro" id="IPR052714">
    <property type="entry name" value="MFS_Exporter"/>
</dbReference>
<dbReference type="InterPro" id="IPR011701">
    <property type="entry name" value="MFS"/>
</dbReference>
<dbReference type="Gene3D" id="1.20.1250.20">
    <property type="entry name" value="MFS general substrate transporter like domains"/>
    <property type="match status" value="2"/>
</dbReference>
<name>A0ABV3Y105_9ACTN</name>
<feature type="transmembrane region" description="Helical" evidence="6">
    <location>
        <begin position="105"/>
        <end position="129"/>
    </location>
</feature>
<feature type="transmembrane region" description="Helical" evidence="6">
    <location>
        <begin position="292"/>
        <end position="310"/>
    </location>
</feature>
<evidence type="ECO:0000256" key="6">
    <source>
        <dbReference type="SAM" id="Phobius"/>
    </source>
</evidence>
<evidence type="ECO:0000256" key="1">
    <source>
        <dbReference type="ARBA" id="ARBA00004651"/>
    </source>
</evidence>
<organism evidence="8 9">
    <name type="scientific">Ferrimicrobium acidiphilum</name>
    <dbReference type="NCBI Taxonomy" id="121039"/>
    <lineage>
        <taxon>Bacteria</taxon>
        <taxon>Bacillati</taxon>
        <taxon>Actinomycetota</taxon>
        <taxon>Acidimicrobiia</taxon>
        <taxon>Acidimicrobiales</taxon>
        <taxon>Acidimicrobiaceae</taxon>
        <taxon>Ferrimicrobium</taxon>
    </lineage>
</organism>
<dbReference type="InterPro" id="IPR020846">
    <property type="entry name" value="MFS_dom"/>
</dbReference>
<feature type="transmembrane region" description="Helical" evidence="6">
    <location>
        <begin position="45"/>
        <end position="68"/>
    </location>
</feature>
<comment type="subcellular location">
    <subcellularLocation>
        <location evidence="1">Cell membrane</location>
        <topology evidence="1">Multi-pass membrane protein</topology>
    </subcellularLocation>
</comment>
<dbReference type="EMBL" id="JBFSHR010000004">
    <property type="protein sequence ID" value="MEX6428621.1"/>
    <property type="molecule type" value="Genomic_DNA"/>
</dbReference>
<feature type="transmembrane region" description="Helical" evidence="6">
    <location>
        <begin position="141"/>
        <end position="158"/>
    </location>
</feature>
<feature type="transmembrane region" description="Helical" evidence="6">
    <location>
        <begin position="12"/>
        <end position="39"/>
    </location>
</feature>
<evidence type="ECO:0000256" key="4">
    <source>
        <dbReference type="ARBA" id="ARBA00023136"/>
    </source>
</evidence>
<evidence type="ECO:0000313" key="9">
    <source>
        <dbReference type="Proteomes" id="UP001560267"/>
    </source>
</evidence>
<keyword evidence="4 6" id="KW-0472">Membrane</keyword>
<proteinExistence type="predicted"/>